<sequence>MRSIKAYLFFGLFFIAALAANAQDIIVISEGNFIRGTIQGTDFSNVALKNEDETISLYKAKDIKEFVWNGQTYVSKPVLVKKKMELRFFKLIEQGTVNLYAFGGATGVEEVQPKRARIRPSIGIGGGSGGFGGVGVGGGITFGGNRNGSAEPVKRVVPETYFIEKFGTGPMLEIPADGGNSAGKNQQIKSILLQKLNNDEDLAERINATETFDAKLVRAFVSAYNAMKK</sequence>
<gene>
    <name evidence="2" type="ORF">ATK78_1814</name>
</gene>
<dbReference type="OrthoDB" id="760148at2"/>
<dbReference type="Proteomes" id="UP000295620">
    <property type="component" value="Unassembled WGS sequence"/>
</dbReference>
<evidence type="ECO:0000313" key="3">
    <source>
        <dbReference type="Proteomes" id="UP000295620"/>
    </source>
</evidence>
<keyword evidence="1" id="KW-0732">Signal</keyword>
<accession>A0A4R6SUZ5</accession>
<name>A0A4R6SUZ5_9SPHI</name>
<proteinExistence type="predicted"/>
<keyword evidence="3" id="KW-1185">Reference proteome</keyword>
<evidence type="ECO:0000256" key="1">
    <source>
        <dbReference type="SAM" id="SignalP"/>
    </source>
</evidence>
<comment type="caution">
    <text evidence="2">The sequence shown here is derived from an EMBL/GenBank/DDBJ whole genome shotgun (WGS) entry which is preliminary data.</text>
</comment>
<dbReference type="EMBL" id="SNYC01000004">
    <property type="protein sequence ID" value="TDQ09658.1"/>
    <property type="molecule type" value="Genomic_DNA"/>
</dbReference>
<evidence type="ECO:0000313" key="2">
    <source>
        <dbReference type="EMBL" id="TDQ09658.1"/>
    </source>
</evidence>
<feature type="chain" id="PRO_5020887232" description="DUF4369 domain-containing protein" evidence="1">
    <location>
        <begin position="23"/>
        <end position="229"/>
    </location>
</feature>
<evidence type="ECO:0008006" key="4">
    <source>
        <dbReference type="Google" id="ProtNLM"/>
    </source>
</evidence>
<protein>
    <recommendedName>
        <fullName evidence="4">DUF4369 domain-containing protein</fullName>
    </recommendedName>
</protein>
<reference evidence="2 3" key="1">
    <citation type="submission" date="2019-03" db="EMBL/GenBank/DDBJ databases">
        <title>Genomic Encyclopedia of Archaeal and Bacterial Type Strains, Phase II (KMG-II): from individual species to whole genera.</title>
        <authorList>
            <person name="Goeker M."/>
        </authorList>
    </citation>
    <scope>NUCLEOTIDE SEQUENCE [LARGE SCALE GENOMIC DNA]</scope>
    <source>
        <strain evidence="2 3">DSM 19035</strain>
    </source>
</reference>
<dbReference type="RefSeq" id="WP_133575726.1">
    <property type="nucleotide sequence ID" value="NZ_SNYC01000004.1"/>
</dbReference>
<dbReference type="AlphaFoldDB" id="A0A4R6SUZ5"/>
<feature type="signal peptide" evidence="1">
    <location>
        <begin position="1"/>
        <end position="22"/>
    </location>
</feature>
<organism evidence="2 3">
    <name type="scientific">Pedobacter metabolipauper</name>
    <dbReference type="NCBI Taxonomy" id="425513"/>
    <lineage>
        <taxon>Bacteria</taxon>
        <taxon>Pseudomonadati</taxon>
        <taxon>Bacteroidota</taxon>
        <taxon>Sphingobacteriia</taxon>
        <taxon>Sphingobacteriales</taxon>
        <taxon>Sphingobacteriaceae</taxon>
        <taxon>Pedobacter</taxon>
    </lineage>
</organism>